<dbReference type="Gene3D" id="2.130.10.130">
    <property type="entry name" value="Integrin alpha, N-terminal"/>
    <property type="match status" value="1"/>
</dbReference>
<reference evidence="2 3" key="1">
    <citation type="submission" date="2014-04" db="EMBL/GenBank/DDBJ databases">
        <authorList>
            <consortium name="DOE Joint Genome Institute"/>
            <person name="Kuo A."/>
            <person name="Martino E."/>
            <person name="Perotto S."/>
            <person name="Kohler A."/>
            <person name="Nagy L.G."/>
            <person name="Floudas D."/>
            <person name="Copeland A."/>
            <person name="Barry K.W."/>
            <person name="Cichocki N."/>
            <person name="Veneault-Fourrey C."/>
            <person name="LaButti K."/>
            <person name="Lindquist E.A."/>
            <person name="Lipzen A."/>
            <person name="Lundell T."/>
            <person name="Morin E."/>
            <person name="Murat C."/>
            <person name="Sun H."/>
            <person name="Tunlid A."/>
            <person name="Henrissat B."/>
            <person name="Grigoriev I.V."/>
            <person name="Hibbett D.S."/>
            <person name="Martin F."/>
            <person name="Nordberg H.P."/>
            <person name="Cantor M.N."/>
            <person name="Hua S.X."/>
        </authorList>
    </citation>
    <scope>NUCLEOTIDE SEQUENCE [LARGE SCALE GENOMIC DNA]</scope>
    <source>
        <strain evidence="2 3">Zn</strain>
    </source>
</reference>
<dbReference type="Gene3D" id="3.40.50.1110">
    <property type="entry name" value="SGNH hydrolase"/>
    <property type="match status" value="1"/>
</dbReference>
<protein>
    <recommendedName>
        <fullName evidence="4">Carbohydrate esterase family 3 protein</fullName>
    </recommendedName>
</protein>
<dbReference type="InterPro" id="IPR013517">
    <property type="entry name" value="FG-GAP"/>
</dbReference>
<gene>
    <name evidence="2" type="ORF">OIDMADRAFT_167496</name>
</gene>
<accession>A0A0C3D9U6</accession>
<dbReference type="InterPro" id="IPR028994">
    <property type="entry name" value="Integrin_alpha_N"/>
</dbReference>
<keyword evidence="3" id="KW-1185">Reference proteome</keyword>
<dbReference type="GO" id="GO:0004622">
    <property type="term" value="F:phosphatidylcholine lysophospholipase activity"/>
    <property type="evidence" value="ECO:0007669"/>
    <property type="project" value="TreeGrafter"/>
</dbReference>
<dbReference type="InParanoid" id="A0A0C3D9U6"/>
<evidence type="ECO:0000313" key="2">
    <source>
        <dbReference type="EMBL" id="KIM98702.1"/>
    </source>
</evidence>
<dbReference type="Proteomes" id="UP000054321">
    <property type="component" value="Unassembled WGS sequence"/>
</dbReference>
<keyword evidence="1" id="KW-0732">Signal</keyword>
<sequence>MNLPLDPAGAPTRLGSLIDTVLTTCPDALVLLAQIIPSGSAATQANIIAFNDAMSGVVVDRTAKGSKIMLVDMFTRLLSPDNYADDLHPNNGGYELMGDTWHHAIAYADEVLGWVSPPVDGSGVPGLITCDRLPTWYPQGEIANGAGLGPDLYTSYICLDAVDDPEVCNCNIVLNKGIILPPRGMLKTGSSCADMGYDLIHSVHFADLNGDGRAEYIYVEELGNVTAFLNLGPPSGQESTKGATVEWLSQGVIATGVGAPVYQVQFADINGDGRADYLSTDANGAVTCYLNLGPTIDDGPHAAVVGWLPQGVIATGVGGIRNNTVFADINGDGRADYLEVERSGSGSVNAWFNGGGPNNGPNAAQVVWYPQGQITTGDGTSGANVVFADLNGDGRAEYIEIDPFTSAVTAYLNGCPA</sequence>
<reference evidence="3" key="2">
    <citation type="submission" date="2015-01" db="EMBL/GenBank/DDBJ databases">
        <title>Evolutionary Origins and Diversification of the Mycorrhizal Mutualists.</title>
        <authorList>
            <consortium name="DOE Joint Genome Institute"/>
            <consortium name="Mycorrhizal Genomics Consortium"/>
            <person name="Kohler A."/>
            <person name="Kuo A."/>
            <person name="Nagy L.G."/>
            <person name="Floudas D."/>
            <person name="Copeland A."/>
            <person name="Barry K.W."/>
            <person name="Cichocki N."/>
            <person name="Veneault-Fourrey C."/>
            <person name="LaButti K."/>
            <person name="Lindquist E.A."/>
            <person name="Lipzen A."/>
            <person name="Lundell T."/>
            <person name="Morin E."/>
            <person name="Murat C."/>
            <person name="Riley R."/>
            <person name="Ohm R."/>
            <person name="Sun H."/>
            <person name="Tunlid A."/>
            <person name="Henrissat B."/>
            <person name="Grigoriev I.V."/>
            <person name="Hibbett D.S."/>
            <person name="Martin F."/>
        </authorList>
    </citation>
    <scope>NUCLEOTIDE SEQUENCE [LARGE SCALE GENOMIC DNA]</scope>
    <source>
        <strain evidence="3">Zn</strain>
    </source>
</reference>
<evidence type="ECO:0008006" key="4">
    <source>
        <dbReference type="Google" id="ProtNLM"/>
    </source>
</evidence>
<dbReference type="PANTHER" id="PTHR30383">
    <property type="entry name" value="THIOESTERASE 1/PROTEASE 1/LYSOPHOSPHOLIPASE L1"/>
    <property type="match status" value="1"/>
</dbReference>
<dbReference type="SUPFAM" id="SSF52266">
    <property type="entry name" value="SGNH hydrolase"/>
    <property type="match status" value="1"/>
</dbReference>
<dbReference type="PANTHER" id="PTHR30383:SF5">
    <property type="entry name" value="SGNH HYDROLASE-TYPE ESTERASE DOMAIN-CONTAINING PROTEIN"/>
    <property type="match status" value="1"/>
</dbReference>
<dbReference type="HOGENOM" id="CLU_659049_0_0_1"/>
<dbReference type="InterPro" id="IPR036514">
    <property type="entry name" value="SGNH_hydro_sf"/>
</dbReference>
<dbReference type="EMBL" id="KN832880">
    <property type="protein sequence ID" value="KIM98702.1"/>
    <property type="molecule type" value="Genomic_DNA"/>
</dbReference>
<dbReference type="InterPro" id="IPR051532">
    <property type="entry name" value="Ester_Hydrolysis_Enzymes"/>
</dbReference>
<dbReference type="AlphaFoldDB" id="A0A0C3D9U6"/>
<proteinExistence type="predicted"/>
<organism evidence="2 3">
    <name type="scientific">Oidiodendron maius (strain Zn)</name>
    <dbReference type="NCBI Taxonomy" id="913774"/>
    <lineage>
        <taxon>Eukaryota</taxon>
        <taxon>Fungi</taxon>
        <taxon>Dikarya</taxon>
        <taxon>Ascomycota</taxon>
        <taxon>Pezizomycotina</taxon>
        <taxon>Leotiomycetes</taxon>
        <taxon>Leotiomycetes incertae sedis</taxon>
        <taxon>Myxotrichaceae</taxon>
        <taxon>Oidiodendron</taxon>
    </lineage>
</organism>
<evidence type="ECO:0000256" key="1">
    <source>
        <dbReference type="ARBA" id="ARBA00022729"/>
    </source>
</evidence>
<dbReference type="Pfam" id="PF13517">
    <property type="entry name" value="FG-GAP_3"/>
    <property type="match status" value="2"/>
</dbReference>
<dbReference type="OrthoDB" id="3915838at2759"/>
<evidence type="ECO:0000313" key="3">
    <source>
        <dbReference type="Proteomes" id="UP000054321"/>
    </source>
</evidence>
<dbReference type="SUPFAM" id="SSF69318">
    <property type="entry name" value="Integrin alpha N-terminal domain"/>
    <property type="match status" value="1"/>
</dbReference>
<name>A0A0C3D9U6_OIDMZ</name>